<dbReference type="InterPro" id="IPR050549">
    <property type="entry name" value="MFS_Trehalose_Transporter"/>
</dbReference>
<feature type="transmembrane region" description="Helical" evidence="8">
    <location>
        <begin position="407"/>
        <end position="427"/>
    </location>
</feature>
<evidence type="ECO:0000256" key="8">
    <source>
        <dbReference type="SAM" id="Phobius"/>
    </source>
</evidence>
<feature type="transmembrane region" description="Helical" evidence="8">
    <location>
        <begin position="439"/>
        <end position="458"/>
    </location>
</feature>
<dbReference type="STRING" id="7266.A0A3B0JPK0"/>
<keyword evidence="2" id="KW-0813">Transport</keyword>
<dbReference type="InterPro" id="IPR005829">
    <property type="entry name" value="Sugar_transporter_CS"/>
</dbReference>
<keyword evidence="5 8" id="KW-0812">Transmembrane</keyword>
<evidence type="ECO:0000256" key="1">
    <source>
        <dbReference type="ARBA" id="ARBA00004651"/>
    </source>
</evidence>
<feature type="transmembrane region" description="Helical" evidence="8">
    <location>
        <begin position="20"/>
        <end position="42"/>
    </location>
</feature>
<dbReference type="AlphaFoldDB" id="A0A3B0JPK0"/>
<dbReference type="GO" id="GO:0005886">
    <property type="term" value="C:plasma membrane"/>
    <property type="evidence" value="ECO:0007669"/>
    <property type="project" value="UniProtKB-SubCell"/>
</dbReference>
<comment type="subcellular location">
    <subcellularLocation>
        <location evidence="1">Cell membrane</location>
        <topology evidence="1">Multi-pass membrane protein</topology>
    </subcellularLocation>
</comment>
<keyword evidence="11" id="KW-1185">Reference proteome</keyword>
<dbReference type="InterPro" id="IPR044775">
    <property type="entry name" value="MFS_ERD6/Tret1-like"/>
</dbReference>
<feature type="transmembrane region" description="Helical" evidence="8">
    <location>
        <begin position="313"/>
        <end position="331"/>
    </location>
</feature>
<evidence type="ECO:0000256" key="4">
    <source>
        <dbReference type="ARBA" id="ARBA00022597"/>
    </source>
</evidence>
<proteinExistence type="predicted"/>
<dbReference type="InterPro" id="IPR005828">
    <property type="entry name" value="MFS_sugar_transport-like"/>
</dbReference>
<evidence type="ECO:0000256" key="3">
    <source>
        <dbReference type="ARBA" id="ARBA00022475"/>
    </source>
</evidence>
<evidence type="ECO:0000259" key="9">
    <source>
        <dbReference type="PROSITE" id="PS50850"/>
    </source>
</evidence>
<name>A0A3B0JPK0_DROGU</name>
<dbReference type="PANTHER" id="PTHR48021">
    <property type="match status" value="1"/>
</dbReference>
<evidence type="ECO:0000313" key="11">
    <source>
        <dbReference type="Proteomes" id="UP000268350"/>
    </source>
</evidence>
<dbReference type="CDD" id="cd17358">
    <property type="entry name" value="MFS_GLUT6_8_Class3_like"/>
    <property type="match status" value="1"/>
</dbReference>
<dbReference type="PROSITE" id="PS50850">
    <property type="entry name" value="MFS"/>
    <property type="match status" value="1"/>
</dbReference>
<dbReference type="PROSITE" id="PS00216">
    <property type="entry name" value="SUGAR_TRANSPORT_1"/>
    <property type="match status" value="1"/>
</dbReference>
<dbReference type="InterPro" id="IPR020846">
    <property type="entry name" value="MFS_dom"/>
</dbReference>
<feature type="domain" description="Major facilitator superfamily (MFS) profile" evidence="9">
    <location>
        <begin position="24"/>
        <end position="462"/>
    </location>
</feature>
<keyword evidence="6 8" id="KW-1133">Transmembrane helix</keyword>
<feature type="transmembrane region" description="Helical" evidence="8">
    <location>
        <begin position="273"/>
        <end position="293"/>
    </location>
</feature>
<accession>A0A3B0JPK0</accession>
<keyword evidence="3" id="KW-1003">Cell membrane</keyword>
<dbReference type="Proteomes" id="UP000268350">
    <property type="component" value="Unassembled WGS sequence"/>
</dbReference>
<keyword evidence="7 8" id="KW-0472">Membrane</keyword>
<keyword evidence="4" id="KW-0762">Sugar transport</keyword>
<evidence type="ECO:0000256" key="6">
    <source>
        <dbReference type="ARBA" id="ARBA00022989"/>
    </source>
</evidence>
<dbReference type="Gene3D" id="1.20.1250.20">
    <property type="entry name" value="MFS general substrate transporter like domains"/>
    <property type="match status" value="1"/>
</dbReference>
<organism evidence="10 11">
    <name type="scientific">Drosophila guanche</name>
    <name type="common">Fruit fly</name>
    <dbReference type="NCBI Taxonomy" id="7266"/>
    <lineage>
        <taxon>Eukaryota</taxon>
        <taxon>Metazoa</taxon>
        <taxon>Ecdysozoa</taxon>
        <taxon>Arthropoda</taxon>
        <taxon>Hexapoda</taxon>
        <taxon>Insecta</taxon>
        <taxon>Pterygota</taxon>
        <taxon>Neoptera</taxon>
        <taxon>Endopterygota</taxon>
        <taxon>Diptera</taxon>
        <taxon>Brachycera</taxon>
        <taxon>Muscomorpha</taxon>
        <taxon>Ephydroidea</taxon>
        <taxon>Drosophilidae</taxon>
        <taxon>Drosophila</taxon>
        <taxon>Sophophora</taxon>
    </lineage>
</organism>
<dbReference type="PROSITE" id="PS00217">
    <property type="entry name" value="SUGAR_TRANSPORT_2"/>
    <property type="match status" value="1"/>
</dbReference>
<feature type="transmembrane region" description="Helical" evidence="8">
    <location>
        <begin position="62"/>
        <end position="87"/>
    </location>
</feature>
<evidence type="ECO:0000256" key="5">
    <source>
        <dbReference type="ARBA" id="ARBA00022692"/>
    </source>
</evidence>
<feature type="transmembrane region" description="Helical" evidence="8">
    <location>
        <begin position="94"/>
        <end position="114"/>
    </location>
</feature>
<dbReference type="OMA" id="MTNGMQV"/>
<dbReference type="InterPro" id="IPR036259">
    <property type="entry name" value="MFS_trans_sf"/>
</dbReference>
<dbReference type="FunFam" id="1.20.1250.20:FF:000218">
    <property type="entry name" value="facilitated trehalose transporter Tret1"/>
    <property type="match status" value="1"/>
</dbReference>
<dbReference type="Pfam" id="PF00083">
    <property type="entry name" value="Sugar_tr"/>
    <property type="match status" value="1"/>
</dbReference>
<evidence type="ECO:0000313" key="10">
    <source>
        <dbReference type="EMBL" id="SPP84134.1"/>
    </source>
</evidence>
<evidence type="ECO:0000256" key="7">
    <source>
        <dbReference type="ARBA" id="ARBA00023136"/>
    </source>
</evidence>
<dbReference type="GO" id="GO:0051119">
    <property type="term" value="F:sugar transmembrane transporter activity"/>
    <property type="evidence" value="ECO:0007669"/>
    <property type="project" value="InterPro"/>
</dbReference>
<dbReference type="SUPFAM" id="SSF103473">
    <property type="entry name" value="MFS general substrate transporter"/>
    <property type="match status" value="1"/>
</dbReference>
<protein>
    <submittedName>
        <fullName evidence="10">Blast:Facilitated trehalose transporter Tret1</fullName>
    </submittedName>
</protein>
<feature type="transmembrane region" description="Helical" evidence="8">
    <location>
        <begin position="371"/>
        <end position="400"/>
    </location>
</feature>
<feature type="transmembrane region" description="Helical" evidence="8">
    <location>
        <begin position="178"/>
        <end position="198"/>
    </location>
</feature>
<dbReference type="EMBL" id="OUUW01000008">
    <property type="protein sequence ID" value="SPP84134.1"/>
    <property type="molecule type" value="Genomic_DNA"/>
</dbReference>
<gene>
    <name evidence="10" type="ORF">DGUA_6G016656</name>
</gene>
<dbReference type="OrthoDB" id="6612291at2759"/>
<reference evidence="11" key="1">
    <citation type="submission" date="2018-01" db="EMBL/GenBank/DDBJ databases">
        <authorList>
            <person name="Alioto T."/>
            <person name="Alioto T."/>
        </authorList>
    </citation>
    <scope>NUCLEOTIDE SEQUENCE [LARGE SCALE GENOMIC DNA]</scope>
</reference>
<feature type="transmembrane region" description="Helical" evidence="8">
    <location>
        <begin position="338"/>
        <end position="359"/>
    </location>
</feature>
<evidence type="ECO:0000256" key="2">
    <source>
        <dbReference type="ARBA" id="ARBA00022448"/>
    </source>
</evidence>
<feature type="transmembrane region" description="Helical" evidence="8">
    <location>
        <begin position="153"/>
        <end position="172"/>
    </location>
</feature>
<sequence length="468" mass="51370">MVFEPSPTQKLSIFSARYRWQFIATMTVHIMTLTHGLAVGWLSPSLRLLGSEDSPLGPPLTIVQASWVGSLIGLGSLSGNIIYGLLLDRIGRKMCMYILAIPNMAYWVLIYTAQDVNYLYAGRFLAGMSGGGVYVVLPIFIAEIADNGVRGALSSMAMMYVSMGVVIGFALASYLSYYLMPCIIVALPAIFMLSVIGLRETPQYLLKHGRDGEAERSYYFYKNLTPPAPNDKEAAHHDAAKMEFDTFRLQVLSGGVTQSITWRDFFNVPTIKIFGLIFVLIICNQLSGSFAIFNYTSHIFAELGNKLDPNTCTIVVGAAQLFGILCAVILVDRLGRRVLLLTSMAGMGLGELAIALLKICCSPEFLEENGWLPLVVMCFIAVIASVGVISLIFIIIIELLPAKIRSLGTSLSMATFSAFIFVSLKIYPTMIYDEGLPATMFMSSGMCLFGFIVLGLYLPETKNRLMTH</sequence>
<dbReference type="PANTHER" id="PTHR48021:SF33">
    <property type="entry name" value="AT22075P-RELATED"/>
    <property type="match status" value="1"/>
</dbReference>
<feature type="transmembrane region" description="Helical" evidence="8">
    <location>
        <begin position="120"/>
        <end position="141"/>
    </location>
</feature>